<evidence type="ECO:0000256" key="6">
    <source>
        <dbReference type="ARBA" id="ARBA00022598"/>
    </source>
</evidence>
<dbReference type="InterPro" id="IPR009008">
    <property type="entry name" value="Val/Leu/Ile-tRNA-synth_edit"/>
</dbReference>
<dbReference type="SUPFAM" id="SSF50677">
    <property type="entry name" value="ValRS/IleRS/LeuRS editing domain"/>
    <property type="match status" value="1"/>
</dbReference>
<feature type="region of interest" description="Disordered" evidence="15">
    <location>
        <begin position="2285"/>
        <end position="2309"/>
    </location>
</feature>
<organism evidence="23 24">
    <name type="scientific">Malassezia nana</name>
    <dbReference type="NCBI Taxonomy" id="180528"/>
    <lineage>
        <taxon>Eukaryota</taxon>
        <taxon>Fungi</taxon>
        <taxon>Dikarya</taxon>
        <taxon>Basidiomycota</taxon>
        <taxon>Ustilaginomycotina</taxon>
        <taxon>Malasseziomycetes</taxon>
        <taxon>Malasseziales</taxon>
        <taxon>Malasseziaceae</taxon>
        <taxon>Malassezia</taxon>
    </lineage>
</organism>
<dbReference type="InterPro" id="IPR056164">
    <property type="entry name" value="Beta-prop_ELP1_1st"/>
</dbReference>
<dbReference type="Gene3D" id="1.10.287.380">
    <property type="entry name" value="Valyl-tRNA synthetase, C-terminal domain"/>
    <property type="match status" value="1"/>
</dbReference>
<comment type="catalytic activity">
    <reaction evidence="13">
        <text>tRNA(Val) + L-valine + ATP = L-valyl-tRNA(Val) + AMP + diphosphate</text>
        <dbReference type="Rhea" id="RHEA:10704"/>
        <dbReference type="Rhea" id="RHEA-COMP:9672"/>
        <dbReference type="Rhea" id="RHEA-COMP:9708"/>
        <dbReference type="ChEBI" id="CHEBI:30616"/>
        <dbReference type="ChEBI" id="CHEBI:33019"/>
        <dbReference type="ChEBI" id="CHEBI:57762"/>
        <dbReference type="ChEBI" id="CHEBI:78442"/>
        <dbReference type="ChEBI" id="CHEBI:78537"/>
        <dbReference type="ChEBI" id="CHEBI:456215"/>
        <dbReference type="EC" id="6.1.1.9"/>
    </reaction>
</comment>
<dbReference type="Gene3D" id="3.90.740.10">
    <property type="entry name" value="Valyl/Leucyl/Isoleucyl-tRNA synthetase, editing domain"/>
    <property type="match status" value="1"/>
</dbReference>
<evidence type="ECO:0000259" key="16">
    <source>
        <dbReference type="Pfam" id="PF00133"/>
    </source>
</evidence>
<protein>
    <recommendedName>
        <fullName evidence="12">Valine--tRNA ligase, mitochondrial</fullName>
        <ecNumber evidence="4">6.1.1.9</ecNumber>
    </recommendedName>
    <alternativeName>
        <fullName evidence="11">Valyl-tRNA synthetase</fullName>
    </alternativeName>
</protein>
<dbReference type="InterPro" id="IPR002300">
    <property type="entry name" value="aa-tRNA-synth_Ia"/>
</dbReference>
<dbReference type="Pfam" id="PF08264">
    <property type="entry name" value="Anticodon_1"/>
    <property type="match status" value="1"/>
</dbReference>
<feature type="domain" description="Methionyl/Valyl/Leucyl/Isoleucyl-tRNA synthetase anticodon-binding" evidence="18">
    <location>
        <begin position="808"/>
        <end position="957"/>
    </location>
</feature>
<dbReference type="FunFam" id="3.40.50.620:FF:000020">
    <property type="entry name" value="Valine--tRNA ligase, mitochondrial"/>
    <property type="match status" value="1"/>
</dbReference>
<dbReference type="NCBIfam" id="TIGR00422">
    <property type="entry name" value="valS"/>
    <property type="match status" value="1"/>
</dbReference>
<dbReference type="SUPFAM" id="SSF82171">
    <property type="entry name" value="DPP6 N-terminal domain-like"/>
    <property type="match status" value="1"/>
</dbReference>
<keyword evidence="5" id="KW-0963">Cytoplasm</keyword>
<feature type="domain" description="ELP1 alpha-solenoid" evidence="21">
    <location>
        <begin position="1820"/>
        <end position="2016"/>
    </location>
</feature>
<feature type="domain" description="ELP1 three-helical bundle" evidence="22">
    <location>
        <begin position="2195"/>
        <end position="2365"/>
    </location>
</feature>
<evidence type="ECO:0000259" key="22">
    <source>
        <dbReference type="Pfam" id="PF23936"/>
    </source>
</evidence>
<dbReference type="Pfam" id="PF00133">
    <property type="entry name" value="tRNA-synt_1"/>
    <property type="match status" value="1"/>
</dbReference>
<comment type="subcellular location">
    <subcellularLocation>
        <location evidence="2">Cytoplasm</location>
    </subcellularLocation>
    <subcellularLocation>
        <location evidence="1">Mitochondrion</location>
    </subcellularLocation>
</comment>
<dbReference type="PROSITE" id="PS00178">
    <property type="entry name" value="AA_TRNA_LIGASE_I"/>
    <property type="match status" value="1"/>
</dbReference>
<feature type="region of interest" description="Disordered" evidence="15">
    <location>
        <begin position="31"/>
        <end position="119"/>
    </location>
</feature>
<dbReference type="InterPro" id="IPR002303">
    <property type="entry name" value="Valyl-tRNA_ligase"/>
</dbReference>
<dbReference type="SUPFAM" id="SSF47323">
    <property type="entry name" value="Anticodon-binding domain of a subclass of class I aminoacyl-tRNA synthetases"/>
    <property type="match status" value="1"/>
</dbReference>
<dbReference type="EC" id="6.1.1.9" evidence="4"/>
<gene>
    <name evidence="23" type="primary">VAS1</name>
    <name evidence="23" type="ORF">MNAN1_002665</name>
</gene>
<dbReference type="CDD" id="cd00817">
    <property type="entry name" value="ValRS_core"/>
    <property type="match status" value="1"/>
</dbReference>
<evidence type="ECO:0000259" key="17">
    <source>
        <dbReference type="Pfam" id="PF04762"/>
    </source>
</evidence>
<dbReference type="InterPro" id="IPR056165">
    <property type="entry name" value="Beta-prop_ELP1_2nd"/>
</dbReference>
<dbReference type="Pfam" id="PF23878">
    <property type="entry name" value="TPR_ELP1"/>
    <property type="match status" value="1"/>
</dbReference>
<dbReference type="Proteomes" id="UP001213623">
    <property type="component" value="Chromosome 4"/>
</dbReference>
<feature type="domain" description="ELP1 first N-terminal beta-propeller" evidence="17">
    <location>
        <begin position="1174"/>
        <end position="1483"/>
    </location>
</feature>
<accession>A0AAF0EKX2</accession>
<evidence type="ECO:0000259" key="19">
    <source>
        <dbReference type="Pfam" id="PF23797"/>
    </source>
</evidence>
<evidence type="ECO:0000256" key="11">
    <source>
        <dbReference type="ARBA" id="ARBA00029936"/>
    </source>
</evidence>
<proteinExistence type="inferred from homology"/>
<feature type="coiled-coil region" evidence="14">
    <location>
        <begin position="2350"/>
        <end position="2402"/>
    </location>
</feature>
<feature type="domain" description="Aminoacyl-tRNA synthetase class Ia" evidence="16">
    <location>
        <begin position="135"/>
        <end position="761"/>
    </location>
</feature>
<keyword evidence="10" id="KW-0030">Aminoacyl-tRNA synthetase</keyword>
<evidence type="ECO:0000256" key="8">
    <source>
        <dbReference type="ARBA" id="ARBA00022840"/>
    </source>
</evidence>
<evidence type="ECO:0000256" key="10">
    <source>
        <dbReference type="ARBA" id="ARBA00023146"/>
    </source>
</evidence>
<keyword evidence="14" id="KW-0175">Coiled coil</keyword>
<keyword evidence="7" id="KW-0547">Nucleotide-binding</keyword>
<keyword evidence="9" id="KW-0648">Protein biosynthesis</keyword>
<dbReference type="Pfam" id="PF23925">
    <property type="entry name" value="A-sol_ELP1"/>
    <property type="match status" value="1"/>
</dbReference>
<evidence type="ECO:0000313" key="23">
    <source>
        <dbReference type="EMBL" id="WFD27664.1"/>
    </source>
</evidence>
<dbReference type="InterPro" id="IPR009080">
    <property type="entry name" value="tRNAsynth_Ia_anticodon-bd"/>
</dbReference>
<dbReference type="GO" id="GO:0005829">
    <property type="term" value="C:cytosol"/>
    <property type="evidence" value="ECO:0007669"/>
    <property type="project" value="TreeGrafter"/>
</dbReference>
<feature type="compositionally biased region" description="Basic residues" evidence="15">
    <location>
        <begin position="2291"/>
        <end position="2309"/>
    </location>
</feature>
<dbReference type="EMBL" id="CP119895">
    <property type="protein sequence ID" value="WFD27664.1"/>
    <property type="molecule type" value="Genomic_DNA"/>
</dbReference>
<name>A0AAF0EKX2_9BASI</name>
<dbReference type="InterPro" id="IPR014729">
    <property type="entry name" value="Rossmann-like_a/b/a_fold"/>
</dbReference>
<dbReference type="Pfam" id="PF04762">
    <property type="entry name" value="Beta-prop_ELP1_1st"/>
    <property type="match status" value="1"/>
</dbReference>
<evidence type="ECO:0000256" key="5">
    <source>
        <dbReference type="ARBA" id="ARBA00022490"/>
    </source>
</evidence>
<comment type="similarity">
    <text evidence="3">Belongs to the class-I aminoacyl-tRNA synthetase family.</text>
</comment>
<evidence type="ECO:0000256" key="15">
    <source>
        <dbReference type="SAM" id="MobiDB-lite"/>
    </source>
</evidence>
<dbReference type="Gene3D" id="1.10.730.10">
    <property type="entry name" value="Isoleucyl-tRNA Synthetase, Domain 1"/>
    <property type="match status" value="1"/>
</dbReference>
<evidence type="ECO:0000256" key="7">
    <source>
        <dbReference type="ARBA" id="ARBA00022741"/>
    </source>
</evidence>
<feature type="domain" description="ELP1 TPR" evidence="20">
    <location>
        <begin position="2024"/>
        <end position="2184"/>
    </location>
</feature>
<evidence type="ECO:0000256" key="14">
    <source>
        <dbReference type="SAM" id="Coils"/>
    </source>
</evidence>
<dbReference type="InterPro" id="IPR056169">
    <property type="entry name" value="HB_ELP1"/>
</dbReference>
<dbReference type="PANTHER" id="PTHR11946:SF109">
    <property type="entry name" value="VALINE--TRNA LIGASE"/>
    <property type="match status" value="1"/>
</dbReference>
<dbReference type="PRINTS" id="PR00986">
    <property type="entry name" value="TRNASYNTHVAL"/>
</dbReference>
<evidence type="ECO:0000256" key="1">
    <source>
        <dbReference type="ARBA" id="ARBA00004173"/>
    </source>
</evidence>
<dbReference type="HAMAP" id="MF_02004">
    <property type="entry name" value="Val_tRNA_synth_type1"/>
    <property type="match status" value="1"/>
</dbReference>
<dbReference type="CDD" id="cd07962">
    <property type="entry name" value="Anticodon_Ia_Val"/>
    <property type="match status" value="1"/>
</dbReference>
<evidence type="ECO:0000256" key="4">
    <source>
        <dbReference type="ARBA" id="ARBA00013169"/>
    </source>
</evidence>
<dbReference type="PANTHER" id="PTHR11946">
    <property type="entry name" value="VALYL-TRNA SYNTHETASES"/>
    <property type="match status" value="1"/>
</dbReference>
<dbReference type="InterPro" id="IPR001412">
    <property type="entry name" value="aa-tRNA-synth_I_CS"/>
</dbReference>
<dbReference type="FunFam" id="1.10.730.10:FF:000009">
    <property type="entry name" value="Valine--tRNA ligase, mitochondrial"/>
    <property type="match status" value="1"/>
</dbReference>
<dbReference type="GO" id="GO:0004832">
    <property type="term" value="F:valine-tRNA ligase activity"/>
    <property type="evidence" value="ECO:0007669"/>
    <property type="project" value="UniProtKB-EC"/>
</dbReference>
<feature type="domain" description="ELP1 N-terminal second beta-propeller" evidence="19">
    <location>
        <begin position="1520"/>
        <end position="1796"/>
    </location>
</feature>
<reference evidence="23" key="1">
    <citation type="submission" date="2023-03" db="EMBL/GenBank/DDBJ databases">
        <title>Mating type loci evolution in Malassezia.</title>
        <authorList>
            <person name="Coelho M.A."/>
        </authorList>
    </citation>
    <scope>NUCLEOTIDE SEQUENCE</scope>
    <source>
        <strain evidence="23">CBS 9557</strain>
    </source>
</reference>
<evidence type="ECO:0000259" key="20">
    <source>
        <dbReference type="Pfam" id="PF23878"/>
    </source>
</evidence>
<evidence type="ECO:0000256" key="13">
    <source>
        <dbReference type="ARBA" id="ARBA00047552"/>
    </source>
</evidence>
<evidence type="ECO:0000313" key="24">
    <source>
        <dbReference type="Proteomes" id="UP001213623"/>
    </source>
</evidence>
<dbReference type="GO" id="GO:0002161">
    <property type="term" value="F:aminoacyl-tRNA deacylase activity"/>
    <property type="evidence" value="ECO:0007669"/>
    <property type="project" value="InterPro"/>
</dbReference>
<evidence type="ECO:0000256" key="12">
    <source>
        <dbReference type="ARBA" id="ARBA00040837"/>
    </source>
</evidence>
<evidence type="ECO:0000256" key="2">
    <source>
        <dbReference type="ARBA" id="ARBA00004496"/>
    </source>
</evidence>
<sequence>MPIGRWATLRLAAAVRPRPVLRAFDSIATSPIHMSQPPSAPPPAEVPSAGAEGPSKSALKKAAKLAEKQAKAAAKNALKAEKGPAPASGGAKKEKVKKEVKEEPAWSDPTVPGDKKDLSAPMESGYNPLHVESSWYAWWEKKGFFTPTSPSDEAPWDPAKTFVIPLPPPNVTGALHIGHALTISIQDALIRFYRMKGYRVAYIPGYDHAGISTQTVVEKRLAKQEGKSRYDYGREAFVDKVFQWKDEYQRRIGTQMRRLGASFDFSREAFTMDPVRSAAVTENFCRMFEDGILYRENRLVNWCVYLNTTLSNLEVVQKTLPGRTLMHVPGYPPNERIEFGVIVSFKYCVVDSEETITVATTRPETILGDTAVAVHPDDDRYKHLHGKKLQHPFLPDRQIPVVTDSIVVDMSFGTGAVKITPAHDPNDYEVGKRHGLPFINIMNDDGTLNANAGEFAGMKRFSARRAVVEALKERGLYVETKDNPMVVPVCERSGDVIEPLMKPQWWVNCKPLAEAAVAKVQSEDMTIEPPQSKREFFRWMENIQDWCVSRQLWWGHRCPAYFVDVEGEEQDPADGRWWVVGRTQEQADERAAVLAAGRPYRLKQDEDVLDTWFSSGLWPFSTLGWPKASDDMRFYYPTSMLETGWDILFFWVARMIMLGVYHTGQLPFKEVFCHAMVRDAHGRKMSKSLGNVIDPIDVIEGITLDGLQQRLREGNLDEKEIAKAAAGQKKDYPKGIPQCGTDALRFTLCAYTAAGRDINLDILRVEGYRKFCNKLWNATRFALLKLQDGFQPLTLDAQDALVPQSLVEKWILYRLNVTAKQLNQDLESRSFMSATTCIYNFWLYDLCDVYIEAIKPVTEPSADPAARLSAQHTLYACLDAGLKMLHPFMPFVTEELWHRLPSRPGETSETIAHARFPTWNDTHDFHAEAAQFDDVFACVRAIRGLSADYGLTSKIQAFVEAAEPAVRTTLASQSSVMHTLIKGCESVSCVAQATDVPPGCVVASVSASIQVHLLVRGLVDIDQELSKLAKKLALNETQLERTAALTQKPDWSKTPEDVRATTEQRLHDLQGEKAALLQAQANFEHLPWQTLSAPTQPWHAVVADLEASDAAYAARIESRSPQEPAQLTLARVVSGGPPDELATLEVAPSGAVSAPPLPNVRLLADGGASVGHAPALCVITGGGDMVLQPVGQDLDAAPADVVGSVDAGILAAAWSPDEELLALVTGGATPGLLLMTRHWDVIHEAPLATDEFGSDAPVNVGWGSKATQFHGSEGKQAAMAAAAAAQAPTTGDSRGPLVPEDDGLPRVSWRADGAYFVVSSAEPSADGLHRHRLLRIFTRAGVLSATSDPSVRGLSHVLAVRPTGNLIATTQRMGAPYAPGRAGRHDVVFFERNGLRHGEFSLREDAASAPDVPLAPDVPPLPTWATEHAIQRVAWNADGSILAVHLTRGARHVLQLWTTGNYHWYLKHEAEWDVLYDVAWHPEEPLTLFLAHTAVERRTFWLETPCSRGAPPHDAACAAVVDGAHVLLTPFRWQNVPPPMCALALADTTRLGPPAPPLHVAWATQAADGVTTDLLALLYPGGFVHVWSLAYGDLATLQRPRPLPTLRRKATAQVPGAERAVQVAITARGTHGTVAVLVPGNDPVLVLATLPGPTDKESAWPVQTYALQPAVAWRLVSVDGTNYFAVHDSHGSVTMYAWDETPLELDPLPSFCPTLLVVEGVPGALPYVPLGLAPNGVLCTPERVLSKEATSLARTHHVVVWTTSSHTVQFLPLPALSGTSQLVALGRRVERGSRIVTAVPSAMSLVLQMPRGNLETVYPRPLVLDVIRAHIDAYEYGEALRLSRAHRVDLNVLHDHAPAAFFLDVPRILAQIDQPDHINLLLSSLRNEDVTATLYPGWEPATPAPAAELATKVNRVCTAFLRALADADERRYLSSVLTAHVRQVPPDLEGALSVLRKYLSTDAALADEACKYIIFLVSADELYRVALGMYDLELALHMAQHSPRDPREYVPFLRELRAKTPPAYQHFCIDDYLGRHSQALRSLVHAGASHADSAMAYMIQHKLYREGLALWARDAPRLHEAYGRFGDYLIAHQRPAEAATAYQLARRPRDALRAFREADQWAQALAVAHEMNLPRPELVQFAQALSEQLEEQHKYEEAARVLLHIDEVERGVGLLCRAHALVDAQLECAAHARLDLIETHVAPAALEAQAALLEEADEMSTQLQRQLERLAELDAKRAADPSAFYVDEDHAPAPDHVDVMSDVSQRTQFTQYTAATSLAPTLSTLSLGSKRTSRQKSQAKKEAKKKLTGRKGSVYEEGYLHDSLHKLLSTRLGTLQRDVGRLLPILATLGERARAAAQALQARLLALEAQAAAAVADLEARAKAQERERDEATQDLAAHVLQLAHAPGAGDVGGAALEALWAWRHAAARVTRAAPTVSSETWRLHLLEPPPSLECD</sequence>
<dbReference type="FunFam" id="3.40.50.620:FF:000078">
    <property type="entry name" value="Valine--tRNA ligase, mitochondrial"/>
    <property type="match status" value="1"/>
</dbReference>
<dbReference type="InterPro" id="IPR037118">
    <property type="entry name" value="Val-tRNA_synth_C_sf"/>
</dbReference>
<dbReference type="Gene3D" id="3.40.50.620">
    <property type="entry name" value="HUPs"/>
    <property type="match status" value="2"/>
</dbReference>
<dbReference type="GO" id="GO:0005524">
    <property type="term" value="F:ATP binding"/>
    <property type="evidence" value="ECO:0007669"/>
    <property type="project" value="UniProtKB-KW"/>
</dbReference>
<keyword evidence="6 23" id="KW-0436">Ligase</keyword>
<dbReference type="InterPro" id="IPR033705">
    <property type="entry name" value="Anticodon_Ia_Val"/>
</dbReference>
<feature type="compositionally biased region" description="Basic and acidic residues" evidence="15">
    <location>
        <begin position="91"/>
        <end position="104"/>
    </location>
</feature>
<feature type="compositionally biased region" description="Low complexity" evidence="15">
    <location>
        <begin position="46"/>
        <end position="57"/>
    </location>
</feature>
<dbReference type="InterPro" id="IPR056166">
    <property type="entry name" value="TPR_ELP1"/>
</dbReference>
<dbReference type="NCBIfam" id="NF004349">
    <property type="entry name" value="PRK05729.1"/>
    <property type="match status" value="1"/>
</dbReference>
<dbReference type="InterPro" id="IPR056167">
    <property type="entry name" value="A-sol_ELP1"/>
</dbReference>
<dbReference type="FunFam" id="3.90.740.10:FF:000005">
    <property type="entry name" value="Valine--tRNA ligase, mitochondrial"/>
    <property type="match status" value="1"/>
</dbReference>
<dbReference type="InterPro" id="IPR013155">
    <property type="entry name" value="M/V/L/I-tRNA-synth_anticd-bd"/>
</dbReference>
<evidence type="ECO:0000259" key="21">
    <source>
        <dbReference type="Pfam" id="PF23925"/>
    </source>
</evidence>
<dbReference type="GO" id="GO:0005739">
    <property type="term" value="C:mitochondrion"/>
    <property type="evidence" value="ECO:0007669"/>
    <property type="project" value="UniProtKB-SubCell"/>
</dbReference>
<evidence type="ECO:0000256" key="9">
    <source>
        <dbReference type="ARBA" id="ARBA00022917"/>
    </source>
</evidence>
<dbReference type="Pfam" id="PF23797">
    <property type="entry name" value="Beta-prop_ELP1_2nd"/>
    <property type="match status" value="1"/>
</dbReference>
<dbReference type="SUPFAM" id="SSF52374">
    <property type="entry name" value="Nucleotidylyl transferase"/>
    <property type="match status" value="1"/>
</dbReference>
<dbReference type="GO" id="GO:0006438">
    <property type="term" value="P:valyl-tRNA aminoacylation"/>
    <property type="evidence" value="ECO:0007669"/>
    <property type="project" value="InterPro"/>
</dbReference>
<keyword evidence="24" id="KW-1185">Reference proteome</keyword>
<feature type="coiled-coil region" evidence="14">
    <location>
        <begin position="2206"/>
        <end position="2236"/>
    </location>
</feature>
<dbReference type="Pfam" id="PF23936">
    <property type="entry name" value="HB_ELP1"/>
    <property type="match status" value="1"/>
</dbReference>
<keyword evidence="8" id="KW-0067">ATP-binding</keyword>
<evidence type="ECO:0000259" key="18">
    <source>
        <dbReference type="Pfam" id="PF08264"/>
    </source>
</evidence>
<evidence type="ECO:0000256" key="3">
    <source>
        <dbReference type="ARBA" id="ARBA00005594"/>
    </source>
</evidence>